<dbReference type="PROSITE" id="PS50235">
    <property type="entry name" value="USP_3"/>
    <property type="match status" value="1"/>
</dbReference>
<reference evidence="3 4" key="2">
    <citation type="journal article" date="2008" name="Nature">
        <title>The Phaeodactylum genome reveals the evolutionary history of diatom genomes.</title>
        <authorList>
            <person name="Bowler C."/>
            <person name="Allen A.E."/>
            <person name="Badger J.H."/>
            <person name="Grimwood J."/>
            <person name="Jabbari K."/>
            <person name="Kuo A."/>
            <person name="Maheswari U."/>
            <person name="Martens C."/>
            <person name="Maumus F."/>
            <person name="Otillar R.P."/>
            <person name="Rayko E."/>
            <person name="Salamov A."/>
            <person name="Vandepoele K."/>
            <person name="Beszteri B."/>
            <person name="Gruber A."/>
            <person name="Heijde M."/>
            <person name="Katinka M."/>
            <person name="Mock T."/>
            <person name="Valentin K."/>
            <person name="Verret F."/>
            <person name="Berges J.A."/>
            <person name="Brownlee C."/>
            <person name="Cadoret J.P."/>
            <person name="Chiovitti A."/>
            <person name="Choi C.J."/>
            <person name="Coesel S."/>
            <person name="De Martino A."/>
            <person name="Detter J.C."/>
            <person name="Durkin C."/>
            <person name="Falciatore A."/>
            <person name="Fournet J."/>
            <person name="Haruta M."/>
            <person name="Huysman M.J."/>
            <person name="Jenkins B.D."/>
            <person name="Jiroutova K."/>
            <person name="Jorgensen R.E."/>
            <person name="Joubert Y."/>
            <person name="Kaplan A."/>
            <person name="Kroger N."/>
            <person name="Kroth P.G."/>
            <person name="La Roche J."/>
            <person name="Lindquist E."/>
            <person name="Lommer M."/>
            <person name="Martin-Jezequel V."/>
            <person name="Lopez P.J."/>
            <person name="Lucas S."/>
            <person name="Mangogna M."/>
            <person name="McGinnis K."/>
            <person name="Medlin L.K."/>
            <person name="Montsant A."/>
            <person name="Oudot-Le Secq M.P."/>
            <person name="Napoli C."/>
            <person name="Obornik M."/>
            <person name="Parker M.S."/>
            <person name="Petit J.L."/>
            <person name="Porcel B.M."/>
            <person name="Poulsen N."/>
            <person name="Robison M."/>
            <person name="Rychlewski L."/>
            <person name="Rynearson T.A."/>
            <person name="Schmutz J."/>
            <person name="Shapiro H."/>
            <person name="Siaut M."/>
            <person name="Stanley M."/>
            <person name="Sussman M.R."/>
            <person name="Taylor A.R."/>
            <person name="Vardi A."/>
            <person name="von Dassow P."/>
            <person name="Vyverman W."/>
            <person name="Willis A."/>
            <person name="Wyrwicz L.S."/>
            <person name="Rokhsar D.S."/>
            <person name="Weissenbach J."/>
            <person name="Armbrust E.V."/>
            <person name="Green B.R."/>
            <person name="Van de Peer Y."/>
            <person name="Grigoriev I.V."/>
        </authorList>
    </citation>
    <scope>NUCLEOTIDE SEQUENCE [LARGE SCALE GENOMIC DNA]</scope>
    <source>
        <strain evidence="3 4">CCMP1335</strain>
    </source>
</reference>
<feature type="compositionally biased region" description="Polar residues" evidence="1">
    <location>
        <begin position="1"/>
        <end position="10"/>
    </location>
</feature>
<dbReference type="STRING" id="35128.B8CCM5"/>
<feature type="compositionally biased region" description="Basic residues" evidence="1">
    <location>
        <begin position="209"/>
        <end position="226"/>
    </location>
</feature>
<dbReference type="PROSITE" id="PS00972">
    <property type="entry name" value="USP_1"/>
    <property type="match status" value="1"/>
</dbReference>
<dbReference type="KEGG" id="tps:THAPSDRAFT_9910"/>
<accession>B8CCM5</accession>
<keyword evidence="4" id="KW-1185">Reference proteome</keyword>
<name>B8CCM5_THAPS</name>
<gene>
    <name evidence="3" type="ORF">THAPSDRAFT_9910</name>
</gene>
<dbReference type="eggNOG" id="KOG1863">
    <property type="taxonomic scope" value="Eukaryota"/>
</dbReference>
<dbReference type="SUPFAM" id="SSF54001">
    <property type="entry name" value="Cysteine proteinases"/>
    <property type="match status" value="1"/>
</dbReference>
<feature type="domain" description="USP" evidence="2">
    <location>
        <begin position="442"/>
        <end position="531"/>
    </location>
</feature>
<protein>
    <recommendedName>
        <fullName evidence="2">USP domain-containing protein</fullName>
    </recommendedName>
</protein>
<dbReference type="InterPro" id="IPR028889">
    <property type="entry name" value="USP"/>
</dbReference>
<dbReference type="GeneID" id="7441800"/>
<dbReference type="InParanoid" id="B8CCM5"/>
<dbReference type="GO" id="GO:0016579">
    <property type="term" value="P:protein deubiquitination"/>
    <property type="evidence" value="ECO:0007669"/>
    <property type="project" value="InterPro"/>
</dbReference>
<feature type="region of interest" description="Disordered" evidence="1">
    <location>
        <begin position="209"/>
        <end position="228"/>
    </location>
</feature>
<reference evidence="3 4" key="1">
    <citation type="journal article" date="2004" name="Science">
        <title>The genome of the diatom Thalassiosira pseudonana: ecology, evolution, and metabolism.</title>
        <authorList>
            <person name="Armbrust E.V."/>
            <person name="Berges J.A."/>
            <person name="Bowler C."/>
            <person name="Green B.R."/>
            <person name="Martinez D."/>
            <person name="Putnam N.H."/>
            <person name="Zhou S."/>
            <person name="Allen A.E."/>
            <person name="Apt K.E."/>
            <person name="Bechner M."/>
            <person name="Brzezinski M.A."/>
            <person name="Chaal B.K."/>
            <person name="Chiovitti A."/>
            <person name="Davis A.K."/>
            <person name="Demarest M.S."/>
            <person name="Detter J.C."/>
            <person name="Glavina T."/>
            <person name="Goodstein D."/>
            <person name="Hadi M.Z."/>
            <person name="Hellsten U."/>
            <person name="Hildebrand M."/>
            <person name="Jenkins B.D."/>
            <person name="Jurka J."/>
            <person name="Kapitonov V.V."/>
            <person name="Kroger N."/>
            <person name="Lau W.W."/>
            <person name="Lane T.W."/>
            <person name="Larimer F.W."/>
            <person name="Lippmeier J.C."/>
            <person name="Lucas S."/>
            <person name="Medina M."/>
            <person name="Montsant A."/>
            <person name="Obornik M."/>
            <person name="Parker M.S."/>
            <person name="Palenik B."/>
            <person name="Pazour G.J."/>
            <person name="Richardson P.M."/>
            <person name="Rynearson T.A."/>
            <person name="Saito M.A."/>
            <person name="Schwartz D.C."/>
            <person name="Thamatrakoln K."/>
            <person name="Valentin K."/>
            <person name="Vardi A."/>
            <person name="Wilkerson F.P."/>
            <person name="Rokhsar D.S."/>
        </authorList>
    </citation>
    <scope>NUCLEOTIDE SEQUENCE [LARGE SCALE GENOMIC DNA]</scope>
    <source>
        <strain evidence="3 4">CCMP1335</strain>
    </source>
</reference>
<dbReference type="InterPro" id="IPR018200">
    <property type="entry name" value="USP_CS"/>
</dbReference>
<dbReference type="Proteomes" id="UP000001449">
    <property type="component" value="Chromosome 14"/>
</dbReference>
<sequence>MTKTRGSSASVLEYLYDDSNSNGNNGEKLQSDNNSTSTRRTTRNNKLHTNTGETKPPLIDITTDPRLLHSLTQAKYEAYVDPYRGMVPFFSISYTSNNNNDDNGQQLLAGVNYDTKSPWIQCARVLEEGSHWELQDRGGEGGGSSDENIEIVNVDDDDDEVSRLSNDGEKKRQQTTNTTTLVAQSGCPTVDKWANEEWDLYHKQIIAARKKKSKGGGGRGNKKRKRKVEEGVLEGEVVILDEDGDEEGEKKKMMDTTETTNSTVGNRHTTTTTTSSSSLLLSCEHRIICGKRSQEEGFTCPCDGNPFCLASLGGMMDQYRYNIAKTKRLISSQYNTSKKEFASFLYDNWTAADESGGDDGDVKQKKGHKDEKNGIRKSLEVDVDTVTAYVAHYVCGAKGSNASVASTMQLIQQYHSLLIMKNASQSTTTSPDGSQMKISTPPGIRNLGATCYLNSQLQCLVQNLGFLHGLLSWKPSTNGGSDRMNKVLSNMQSVLARMRAGPESVICTNEFAAALCLENDEMQDPNEVRAS</sequence>
<dbReference type="InterPro" id="IPR038765">
    <property type="entry name" value="Papain-like_cys_pep_sf"/>
</dbReference>
<evidence type="ECO:0000259" key="2">
    <source>
        <dbReference type="PROSITE" id="PS50235"/>
    </source>
</evidence>
<dbReference type="GO" id="GO:0004843">
    <property type="term" value="F:cysteine-type deubiquitinase activity"/>
    <property type="evidence" value="ECO:0007669"/>
    <property type="project" value="InterPro"/>
</dbReference>
<feature type="compositionally biased region" description="Polar residues" evidence="1">
    <location>
        <begin position="18"/>
        <end position="32"/>
    </location>
</feature>
<evidence type="ECO:0000256" key="1">
    <source>
        <dbReference type="SAM" id="MobiDB-lite"/>
    </source>
</evidence>
<dbReference type="InterPro" id="IPR001394">
    <property type="entry name" value="Peptidase_C19_UCH"/>
</dbReference>
<dbReference type="Pfam" id="PF00443">
    <property type="entry name" value="UCH"/>
    <property type="match status" value="1"/>
</dbReference>
<organism evidence="3 4">
    <name type="scientific">Thalassiosira pseudonana</name>
    <name type="common">Marine diatom</name>
    <name type="synonym">Cyclotella nana</name>
    <dbReference type="NCBI Taxonomy" id="35128"/>
    <lineage>
        <taxon>Eukaryota</taxon>
        <taxon>Sar</taxon>
        <taxon>Stramenopiles</taxon>
        <taxon>Ochrophyta</taxon>
        <taxon>Bacillariophyta</taxon>
        <taxon>Coscinodiscophyceae</taxon>
        <taxon>Thalassiosirophycidae</taxon>
        <taxon>Thalassiosirales</taxon>
        <taxon>Thalassiosiraceae</taxon>
        <taxon>Thalassiosira</taxon>
    </lineage>
</organism>
<dbReference type="AlphaFoldDB" id="B8CCM5"/>
<evidence type="ECO:0000313" key="3">
    <source>
        <dbReference type="EMBL" id="EED88974.1"/>
    </source>
</evidence>
<feature type="region of interest" description="Disordered" evidence="1">
    <location>
        <begin position="133"/>
        <end position="177"/>
    </location>
</feature>
<feature type="compositionally biased region" description="Acidic residues" evidence="1">
    <location>
        <begin position="147"/>
        <end position="160"/>
    </location>
</feature>
<dbReference type="PaxDb" id="35128-Thaps9910"/>
<proteinExistence type="predicted"/>
<dbReference type="EMBL" id="CM000649">
    <property type="protein sequence ID" value="EED88974.1"/>
    <property type="molecule type" value="Genomic_DNA"/>
</dbReference>
<feature type="region of interest" description="Disordered" evidence="1">
    <location>
        <begin position="243"/>
        <end position="273"/>
    </location>
</feature>
<dbReference type="Gene3D" id="3.90.70.10">
    <property type="entry name" value="Cysteine proteinases"/>
    <property type="match status" value="1"/>
</dbReference>
<dbReference type="RefSeq" id="XP_002293965.1">
    <property type="nucleotide sequence ID" value="XM_002293929.1"/>
</dbReference>
<dbReference type="HOGENOM" id="CLU_513415_0_0_1"/>
<feature type="region of interest" description="Disordered" evidence="1">
    <location>
        <begin position="1"/>
        <end position="61"/>
    </location>
</feature>
<evidence type="ECO:0000313" key="4">
    <source>
        <dbReference type="Proteomes" id="UP000001449"/>
    </source>
</evidence>